<accession>A0ABD2W8D5</accession>
<reference evidence="1 2" key="1">
    <citation type="journal article" date="2024" name="bioRxiv">
        <title>A reference genome for Trichogramma kaykai: A tiny desert-dwelling parasitoid wasp with competing sex-ratio distorters.</title>
        <authorList>
            <person name="Culotta J."/>
            <person name="Lindsey A.R."/>
        </authorList>
    </citation>
    <scope>NUCLEOTIDE SEQUENCE [LARGE SCALE GENOMIC DNA]</scope>
    <source>
        <strain evidence="1 2">KSX58</strain>
    </source>
</reference>
<dbReference type="EMBL" id="JBJJXI010000125">
    <property type="protein sequence ID" value="KAL3388886.1"/>
    <property type="molecule type" value="Genomic_DNA"/>
</dbReference>
<comment type="caution">
    <text evidence="1">The sequence shown here is derived from an EMBL/GenBank/DDBJ whole genome shotgun (WGS) entry which is preliminary data.</text>
</comment>
<dbReference type="AlphaFoldDB" id="A0ABD2W8D5"/>
<dbReference type="Proteomes" id="UP001627154">
    <property type="component" value="Unassembled WGS sequence"/>
</dbReference>
<evidence type="ECO:0000313" key="2">
    <source>
        <dbReference type="Proteomes" id="UP001627154"/>
    </source>
</evidence>
<gene>
    <name evidence="1" type="ORF">TKK_016062</name>
</gene>
<sequence length="71" mass="7612">MSEQCLLRVISHTDSRKRGKKVNESHSLAVTFDPMLRANRASLLPGLLPPPATTTTTTTTTASIIIHGRGG</sequence>
<name>A0ABD2W8D5_9HYME</name>
<keyword evidence="2" id="KW-1185">Reference proteome</keyword>
<protein>
    <submittedName>
        <fullName evidence="1">Uncharacterized protein</fullName>
    </submittedName>
</protein>
<organism evidence="1 2">
    <name type="scientific">Trichogramma kaykai</name>
    <dbReference type="NCBI Taxonomy" id="54128"/>
    <lineage>
        <taxon>Eukaryota</taxon>
        <taxon>Metazoa</taxon>
        <taxon>Ecdysozoa</taxon>
        <taxon>Arthropoda</taxon>
        <taxon>Hexapoda</taxon>
        <taxon>Insecta</taxon>
        <taxon>Pterygota</taxon>
        <taxon>Neoptera</taxon>
        <taxon>Endopterygota</taxon>
        <taxon>Hymenoptera</taxon>
        <taxon>Apocrita</taxon>
        <taxon>Proctotrupomorpha</taxon>
        <taxon>Chalcidoidea</taxon>
        <taxon>Trichogrammatidae</taxon>
        <taxon>Trichogramma</taxon>
    </lineage>
</organism>
<proteinExistence type="predicted"/>
<evidence type="ECO:0000313" key="1">
    <source>
        <dbReference type="EMBL" id="KAL3388886.1"/>
    </source>
</evidence>